<organism evidence="3 4">
    <name type="scientific">Klebsiella pneumoniae</name>
    <dbReference type="NCBI Taxonomy" id="573"/>
    <lineage>
        <taxon>Bacteria</taxon>
        <taxon>Pseudomonadati</taxon>
        <taxon>Pseudomonadota</taxon>
        <taxon>Gammaproteobacteria</taxon>
        <taxon>Enterobacterales</taxon>
        <taxon>Enterobacteriaceae</taxon>
        <taxon>Klebsiella/Raoultella group</taxon>
        <taxon>Klebsiella</taxon>
        <taxon>Klebsiella pneumoniae complex</taxon>
    </lineage>
</organism>
<comment type="cofactor">
    <cofactor evidence="1">
        <name>[4Fe-4S] cluster</name>
        <dbReference type="ChEBI" id="CHEBI:49883"/>
    </cofactor>
</comment>
<dbReference type="InterPro" id="IPR010723">
    <property type="entry name" value="HemN_C"/>
</dbReference>
<reference evidence="3 4" key="1">
    <citation type="submission" date="2018-06" db="EMBL/GenBank/DDBJ databases">
        <authorList>
            <consortium name="Pathogen Informatics"/>
            <person name="Doyle S."/>
        </authorList>
    </citation>
    <scope>NUCLEOTIDE SEQUENCE [LARGE SCALE GENOMIC DNA]</scope>
    <source>
        <strain evidence="3 4">NCTC204</strain>
    </source>
</reference>
<protein>
    <submittedName>
        <fullName evidence="3">Radical SAM protein</fullName>
    </submittedName>
</protein>
<feature type="domain" description="HemN C-terminal" evidence="2">
    <location>
        <begin position="14"/>
        <end position="77"/>
    </location>
</feature>
<dbReference type="InterPro" id="IPR058240">
    <property type="entry name" value="rSAM_sf"/>
</dbReference>
<gene>
    <name evidence="3" type="ORF">NCTC204_02995</name>
</gene>
<dbReference type="Proteomes" id="UP000255192">
    <property type="component" value="Unassembled WGS sequence"/>
</dbReference>
<accession>A0A378A7S8</accession>
<evidence type="ECO:0000313" key="4">
    <source>
        <dbReference type="Proteomes" id="UP000255192"/>
    </source>
</evidence>
<evidence type="ECO:0000259" key="2">
    <source>
        <dbReference type="Pfam" id="PF06969"/>
    </source>
</evidence>
<sequence length="88" mass="10436">MEGRYLERQHDVEEADKPFEFFMNRFRLLEAAPRAEFSRYTGLEEAAIRPQLDAAIAQGYLQEDEQNWQITEHGKLFLNSLLELFLNE</sequence>
<dbReference type="Pfam" id="PF06969">
    <property type="entry name" value="HemN_C"/>
    <property type="match status" value="1"/>
</dbReference>
<name>A0A378A7S8_KLEPN</name>
<dbReference type="EMBL" id="UGMD01000002">
    <property type="protein sequence ID" value="STV02585.1"/>
    <property type="molecule type" value="Genomic_DNA"/>
</dbReference>
<evidence type="ECO:0000256" key="1">
    <source>
        <dbReference type="ARBA" id="ARBA00001966"/>
    </source>
</evidence>
<dbReference type="SUPFAM" id="SSF102114">
    <property type="entry name" value="Radical SAM enzymes"/>
    <property type="match status" value="1"/>
</dbReference>
<dbReference type="AlphaFoldDB" id="A0A378A7S8"/>
<proteinExistence type="predicted"/>
<evidence type="ECO:0000313" key="3">
    <source>
        <dbReference type="EMBL" id="STV02585.1"/>
    </source>
</evidence>